<feature type="region of interest" description="Disordered" evidence="7">
    <location>
        <begin position="379"/>
        <end position="444"/>
    </location>
</feature>
<dbReference type="CDD" id="cd00130">
    <property type="entry name" value="PAS"/>
    <property type="match status" value="1"/>
</dbReference>
<comment type="caution">
    <text evidence="11">The sequence shown here is derived from an EMBL/GenBank/DDBJ whole genome shotgun (WGS) entry which is preliminary data.</text>
</comment>
<feature type="domain" description="PAC" evidence="10">
    <location>
        <begin position="1153"/>
        <end position="1207"/>
    </location>
</feature>
<dbReference type="Gene3D" id="3.30.450.20">
    <property type="entry name" value="PAS domain"/>
    <property type="match status" value="2"/>
</dbReference>
<keyword evidence="12" id="KW-1185">Reference proteome</keyword>
<dbReference type="Pfam" id="PF08448">
    <property type="entry name" value="PAS_4"/>
    <property type="match status" value="1"/>
</dbReference>
<feature type="compositionally biased region" description="Basic and acidic residues" evidence="7">
    <location>
        <begin position="424"/>
        <end position="440"/>
    </location>
</feature>
<feature type="compositionally biased region" description="Polar residues" evidence="7">
    <location>
        <begin position="131"/>
        <end position="142"/>
    </location>
</feature>
<dbReference type="CDD" id="cd16922">
    <property type="entry name" value="HATPase_EvgS-ArcB-TorS-like"/>
    <property type="match status" value="1"/>
</dbReference>
<dbReference type="PANTHER" id="PTHR43047">
    <property type="entry name" value="TWO-COMPONENT HISTIDINE PROTEIN KINASE"/>
    <property type="match status" value="1"/>
</dbReference>
<protein>
    <recommendedName>
        <fullName evidence="2">histidine kinase</fullName>
        <ecNumber evidence="2">2.7.13.3</ecNumber>
    </recommendedName>
</protein>
<evidence type="ECO:0000259" key="9">
    <source>
        <dbReference type="PROSITE" id="PS50110"/>
    </source>
</evidence>
<evidence type="ECO:0000259" key="10">
    <source>
        <dbReference type="PROSITE" id="PS50113"/>
    </source>
</evidence>
<dbReference type="FunFam" id="3.30.565.10:FF:000010">
    <property type="entry name" value="Sensor histidine kinase RcsC"/>
    <property type="match status" value="1"/>
</dbReference>
<evidence type="ECO:0000256" key="6">
    <source>
        <dbReference type="PROSITE-ProRule" id="PRU00169"/>
    </source>
</evidence>
<dbReference type="Pfam" id="PF02518">
    <property type="entry name" value="HATPase_c"/>
    <property type="match status" value="1"/>
</dbReference>
<gene>
    <name evidence="11" type="ORF">BGW36DRAFT_429396</name>
</gene>
<evidence type="ECO:0000256" key="3">
    <source>
        <dbReference type="ARBA" id="ARBA00022553"/>
    </source>
</evidence>
<dbReference type="SUPFAM" id="SSF47384">
    <property type="entry name" value="Homodimeric domain of signal transducing histidine kinase"/>
    <property type="match status" value="1"/>
</dbReference>
<feature type="compositionally biased region" description="Basic and acidic residues" evidence="7">
    <location>
        <begin position="520"/>
        <end position="531"/>
    </location>
</feature>
<name>A0AAD4PZB8_9EURO</name>
<evidence type="ECO:0000313" key="11">
    <source>
        <dbReference type="EMBL" id="KAH8695519.1"/>
    </source>
</evidence>
<dbReference type="Proteomes" id="UP001201262">
    <property type="component" value="Unassembled WGS sequence"/>
</dbReference>
<feature type="modified residue" description="4-aspartylphosphate" evidence="6">
    <location>
        <position position="1809"/>
    </location>
</feature>
<dbReference type="RefSeq" id="XP_046070661.1">
    <property type="nucleotide sequence ID" value="XM_046220683.1"/>
</dbReference>
<feature type="domain" description="Histidine kinase" evidence="8">
    <location>
        <begin position="1225"/>
        <end position="1451"/>
    </location>
</feature>
<evidence type="ECO:0000256" key="2">
    <source>
        <dbReference type="ARBA" id="ARBA00012438"/>
    </source>
</evidence>
<feature type="region of interest" description="Disordered" evidence="7">
    <location>
        <begin position="1511"/>
        <end position="1579"/>
    </location>
</feature>
<feature type="compositionally biased region" description="Polar residues" evidence="7">
    <location>
        <begin position="66"/>
        <end position="79"/>
    </location>
</feature>
<dbReference type="InterPro" id="IPR005467">
    <property type="entry name" value="His_kinase_dom"/>
</dbReference>
<feature type="region of interest" description="Disordered" evidence="7">
    <location>
        <begin position="1456"/>
        <end position="1487"/>
    </location>
</feature>
<dbReference type="Gene3D" id="3.40.50.2300">
    <property type="match status" value="1"/>
</dbReference>
<sequence length="1900" mass="209789">MRRNQARLTPTKAPSPSTAVNAHTHSRNPSRADPLSNSQAIADSPAVRTSRKDLSQPLPSPRPADQPTQDISSHSESNARTLEELRRRMEQTLANQQAQHHHERSSATPTQLSQQQTQISSQGSSPLTIVRSRSPSATNVLRSGSHTESSGSGTTIKGVAATSEKQADLNVPKTPSYPFPVMSPRSVVETASNPLASSDTTKNKSMGHIHESHRRSTKAPGTISMGPPRTIPIPGGSFFPPGSQVVPDDPLYPSPSLYEVILKLNSDPGLDHWWTNVVEILKVHFGAERASLAVPGDSTDLENVPWGQKAAFNAHGTQNYVDTTLPESLAASAGSATEEAFSDKTEEYGNASALNISRHSPPRRPSLLVRHSFAGFTKEKMATSSRSVERPLQNSRQKESFQKVPSEFRAFGSSTDITTSASRPPEDDSTKSILHPRDTGLQESSSTVVFRIPRDLETERDPLIKRTGITRLFCRNKPAVLTREYAYDPLGSSYPQGNAIAPVHSPNDILQTTPATEPPKAPDETSLKADIKSVAPPSRHGRSRSTTLNPHTVPSKKETPYRQSLQLYEDYEQTPPSPWSQSPAPSPAPRMHPDQNPFFLDHAVDEEAFAKNPPPHDYSQAEPVNAIGVDGSKTIVHIPLLHAITIKDFGAETLRFPLAIISFLSPTIPYPANLRTSLRYLIPHFTTSYSLAHQYSQLESQLAPGAEKTRFGNLLGLGGTFSDASSEMELFAGLSGQTMTDAGSVSARASLSSPGEMSSDSKASPSLSIIGTPGLELGNMGPASESNATLGLRYGIDNAESYFTLQRGRNFATPNLSRGRGSKSKSKFLPSVPTSPGVSRSKSTREVDSMLREPLVAEEGNDNTRPNLASVPTRTSSRNNSTSVIAQLHRDGYSISEHVFQLMLNSVPLHLFLAKAQTGEVIWTNSKFDTYRRSQPQDLAVRDPWQNVHPSELESLCAKWAKALQTGAQFTERVRVKRFGDDSIYRWFIFRANPLLSQTGQVVSWIGSFLDIHEQHVSELQAAQEREVYATNAKYRALANSIPQIVFEATEGRGLISANEQWQLYTGQSVEEAMNFGFTTHIHRDDLEKCGVLSFGIAELKSAPAEDRNSVVSSESRPGVAAFFAQGVTPALNELVNQGIVAAQKDENGRTFYTTELRLRSKGGDYRWHLVRLIKVQTTTFGDEEASWYGTCTDINDRKLLERELNRAMQKLNKEMESKSKFFSNMSHEIRTPLNGILGTIPFILETHLDNEQRRMLDTIQNSSTNLRELVDNILDVSRVEAGKMNLVNSWFHVRSVLEDAIDTIASRAIDKGLEINYLMDTDVPGMVIGDRFRIRQVLINLMGNAVKFTSQGEIYTRCSVLQEPSNILKATELLLNFEVVDTGKGFSTSDAEQLMQRFSQLGGNSSQQHSGSGLGLFLSKQLVEMHGGRLTPSSREGQGAKFSFYIKVDAPQHGQDPALIRHHSDLSETTTSSPRDSQHRMPLLTNNSTDVQILTLKDLSLPHDLSPLAEFSSSSDPSLQSGSNYRSSSSVSSAAHTPDFAAVEESSKHGLSHLHKEHSTAPPESCGSTVHPSPRGEKTLGSSYLRPIIYSVLILCPLDHAREAVKQHIEQVIPLEVPATTTALSDTEDWKDLRNASDSPSFSHLVLDVPETDEILEVFQHIQGSNGKLKPEVVIICDLYQKRQIASKMKELVSAGFKVDTVLKPVKPSAFSRIFDPDNRRDLSKDRNQDQAREVNNNFKTMSKMVKEVIGNKGYRILLVEDEETNRGVMLKYLDKVKLVSETASNGQECVDMVFSHEPGYYSLIICDIQMPIKNGYETCREIRAWEAKNHFPHIPIMALSANAMTDQIDDAARAGFNDYVTKPIKHNELGKMMMTLLDPTLPQVLLRERKDWRHDDPH</sequence>
<feature type="region of interest" description="Disordered" evidence="7">
    <location>
        <begin position="745"/>
        <end position="765"/>
    </location>
</feature>
<dbReference type="InterPro" id="IPR001789">
    <property type="entry name" value="Sig_transdc_resp-reg_receiver"/>
</dbReference>
<dbReference type="PROSITE" id="PS50109">
    <property type="entry name" value="HIS_KIN"/>
    <property type="match status" value="1"/>
</dbReference>
<dbReference type="PANTHER" id="PTHR43047:SF74">
    <property type="entry name" value="HISTIDINE KINASE-RELATED"/>
    <property type="match status" value="1"/>
</dbReference>
<dbReference type="SMART" id="SM00086">
    <property type="entry name" value="PAC"/>
    <property type="match status" value="2"/>
</dbReference>
<evidence type="ECO:0000256" key="1">
    <source>
        <dbReference type="ARBA" id="ARBA00000085"/>
    </source>
</evidence>
<feature type="compositionally biased region" description="Polar residues" evidence="7">
    <location>
        <begin position="832"/>
        <end position="841"/>
    </location>
</feature>
<dbReference type="GeneID" id="70250970"/>
<accession>A0AAD4PZB8</accession>
<dbReference type="GO" id="GO:0009927">
    <property type="term" value="F:histidine phosphotransfer kinase activity"/>
    <property type="evidence" value="ECO:0007669"/>
    <property type="project" value="TreeGrafter"/>
</dbReference>
<dbReference type="InterPro" id="IPR036890">
    <property type="entry name" value="HATPase_C_sf"/>
</dbReference>
<dbReference type="SMART" id="SM00091">
    <property type="entry name" value="PAS"/>
    <property type="match status" value="2"/>
</dbReference>
<dbReference type="InterPro" id="IPR000700">
    <property type="entry name" value="PAS-assoc_C"/>
</dbReference>
<dbReference type="Gene3D" id="1.10.287.130">
    <property type="match status" value="1"/>
</dbReference>
<dbReference type="Pfam" id="PF00512">
    <property type="entry name" value="HisKA"/>
    <property type="match status" value="1"/>
</dbReference>
<feature type="domain" description="PAC" evidence="10">
    <location>
        <begin position="970"/>
        <end position="1024"/>
    </location>
</feature>
<feature type="compositionally biased region" description="Polar residues" evidence="7">
    <location>
        <begin position="1"/>
        <end position="41"/>
    </location>
</feature>
<dbReference type="PRINTS" id="PR00344">
    <property type="entry name" value="BCTRLSENSOR"/>
</dbReference>
<dbReference type="SUPFAM" id="SSF55785">
    <property type="entry name" value="PYP-like sensor domain (PAS domain)"/>
    <property type="match status" value="2"/>
</dbReference>
<dbReference type="Gene3D" id="3.30.565.10">
    <property type="entry name" value="Histidine kinase-like ATPase, C-terminal domain"/>
    <property type="match status" value="1"/>
</dbReference>
<evidence type="ECO:0000256" key="7">
    <source>
        <dbReference type="SAM" id="MobiDB-lite"/>
    </source>
</evidence>
<dbReference type="InterPro" id="IPR013656">
    <property type="entry name" value="PAS_4"/>
</dbReference>
<organism evidence="11 12">
    <name type="scientific">Talaromyces proteolyticus</name>
    <dbReference type="NCBI Taxonomy" id="1131652"/>
    <lineage>
        <taxon>Eukaryota</taxon>
        <taxon>Fungi</taxon>
        <taxon>Dikarya</taxon>
        <taxon>Ascomycota</taxon>
        <taxon>Pezizomycotina</taxon>
        <taxon>Eurotiomycetes</taxon>
        <taxon>Eurotiomycetidae</taxon>
        <taxon>Eurotiales</taxon>
        <taxon>Trichocomaceae</taxon>
        <taxon>Talaromyces</taxon>
        <taxon>Talaromyces sect. Bacilispori</taxon>
    </lineage>
</organism>
<dbReference type="SMART" id="SM00387">
    <property type="entry name" value="HATPase_c"/>
    <property type="match status" value="1"/>
</dbReference>
<feature type="compositionally biased region" description="Polar residues" evidence="7">
    <location>
        <begin position="191"/>
        <end position="204"/>
    </location>
</feature>
<evidence type="ECO:0000256" key="5">
    <source>
        <dbReference type="ARBA" id="ARBA00022777"/>
    </source>
</evidence>
<dbReference type="InterPro" id="IPR003594">
    <property type="entry name" value="HATPase_dom"/>
</dbReference>
<feature type="region of interest" description="Disordered" evidence="7">
    <location>
        <begin position="811"/>
        <end position="881"/>
    </location>
</feature>
<feature type="compositionally biased region" description="Low complexity" evidence="7">
    <location>
        <begin position="1513"/>
        <end position="1534"/>
    </location>
</feature>
<dbReference type="SUPFAM" id="SSF55874">
    <property type="entry name" value="ATPase domain of HSP90 chaperone/DNA topoisomerase II/histidine kinase"/>
    <property type="match status" value="1"/>
</dbReference>
<keyword evidence="3 6" id="KW-0597">Phosphoprotein</keyword>
<feature type="domain" description="Response regulatory" evidence="9">
    <location>
        <begin position="1757"/>
        <end position="1879"/>
    </location>
</feature>
<reference evidence="11" key="1">
    <citation type="submission" date="2021-12" db="EMBL/GenBank/DDBJ databases">
        <title>Convergent genome expansion in fungi linked to evolution of root-endophyte symbiosis.</title>
        <authorList>
            <consortium name="DOE Joint Genome Institute"/>
            <person name="Ke Y.-H."/>
            <person name="Bonito G."/>
            <person name="Liao H.-L."/>
            <person name="Looney B."/>
            <person name="Rojas-Flechas A."/>
            <person name="Nash J."/>
            <person name="Hameed K."/>
            <person name="Schadt C."/>
            <person name="Martin F."/>
            <person name="Crous P.W."/>
            <person name="Miettinen O."/>
            <person name="Magnuson J.K."/>
            <person name="Labbe J."/>
            <person name="Jacobson D."/>
            <person name="Doktycz M.J."/>
            <person name="Veneault-Fourrey C."/>
            <person name="Kuo A."/>
            <person name="Mondo S."/>
            <person name="Calhoun S."/>
            <person name="Riley R."/>
            <person name="Ohm R."/>
            <person name="LaButti K."/>
            <person name="Andreopoulos B."/>
            <person name="Pangilinan J."/>
            <person name="Nolan M."/>
            <person name="Tritt A."/>
            <person name="Clum A."/>
            <person name="Lipzen A."/>
            <person name="Daum C."/>
            <person name="Barry K."/>
            <person name="Grigoriev I.V."/>
            <person name="Vilgalys R."/>
        </authorList>
    </citation>
    <scope>NUCLEOTIDE SEQUENCE</scope>
    <source>
        <strain evidence="11">PMI_201</strain>
    </source>
</reference>
<evidence type="ECO:0000259" key="8">
    <source>
        <dbReference type="PROSITE" id="PS50109"/>
    </source>
</evidence>
<dbReference type="InterPro" id="IPR001610">
    <property type="entry name" value="PAC"/>
</dbReference>
<dbReference type="Pfam" id="PF00072">
    <property type="entry name" value="Response_reg"/>
    <property type="match status" value="1"/>
</dbReference>
<dbReference type="PROSITE" id="PS50113">
    <property type="entry name" value="PAC"/>
    <property type="match status" value="2"/>
</dbReference>
<dbReference type="SUPFAM" id="SSF52172">
    <property type="entry name" value="CheY-like"/>
    <property type="match status" value="1"/>
</dbReference>
<evidence type="ECO:0000313" key="12">
    <source>
        <dbReference type="Proteomes" id="UP001201262"/>
    </source>
</evidence>
<dbReference type="InterPro" id="IPR003661">
    <property type="entry name" value="HisK_dim/P_dom"/>
</dbReference>
<dbReference type="InterPro" id="IPR011006">
    <property type="entry name" value="CheY-like_superfamily"/>
</dbReference>
<dbReference type="InterPro" id="IPR000014">
    <property type="entry name" value="PAS"/>
</dbReference>
<feature type="region of interest" description="Disordered" evidence="7">
    <location>
        <begin position="1"/>
        <end position="79"/>
    </location>
</feature>
<dbReference type="CDD" id="cd17546">
    <property type="entry name" value="REC_hyHK_CKI1_RcsC-like"/>
    <property type="match status" value="1"/>
</dbReference>
<dbReference type="InterPro" id="IPR004358">
    <property type="entry name" value="Sig_transdc_His_kin-like_C"/>
</dbReference>
<feature type="compositionally biased region" description="Basic residues" evidence="7">
    <location>
        <begin position="205"/>
        <end position="217"/>
    </location>
</feature>
<dbReference type="GO" id="GO:0005886">
    <property type="term" value="C:plasma membrane"/>
    <property type="evidence" value="ECO:0007669"/>
    <property type="project" value="TreeGrafter"/>
</dbReference>
<dbReference type="InterPro" id="IPR035965">
    <property type="entry name" value="PAS-like_dom_sf"/>
</dbReference>
<evidence type="ECO:0000256" key="4">
    <source>
        <dbReference type="ARBA" id="ARBA00022679"/>
    </source>
</evidence>
<dbReference type="SMART" id="SM00448">
    <property type="entry name" value="REC"/>
    <property type="match status" value="1"/>
</dbReference>
<dbReference type="SMART" id="SM00388">
    <property type="entry name" value="HisKA"/>
    <property type="match status" value="1"/>
</dbReference>
<feature type="region of interest" description="Disordered" evidence="7">
    <location>
        <begin position="498"/>
        <end position="596"/>
    </location>
</feature>
<comment type="catalytic activity">
    <reaction evidence="1">
        <text>ATP + protein L-histidine = ADP + protein N-phospho-L-histidine.</text>
        <dbReference type="EC" id="2.7.13.3"/>
    </reaction>
</comment>
<feature type="compositionally biased region" description="Polar residues" evidence="7">
    <location>
        <begin position="863"/>
        <end position="872"/>
    </location>
</feature>
<feature type="region of interest" description="Disordered" evidence="7">
    <location>
        <begin position="191"/>
        <end position="225"/>
    </location>
</feature>
<dbReference type="EC" id="2.7.13.3" evidence="2"/>
<feature type="compositionally biased region" description="Polar residues" evidence="7">
    <location>
        <begin position="412"/>
        <end position="422"/>
    </location>
</feature>
<feature type="region of interest" description="Disordered" evidence="7">
    <location>
        <begin position="92"/>
        <end position="155"/>
    </location>
</feature>
<dbReference type="PROSITE" id="PS50110">
    <property type="entry name" value="RESPONSE_REGULATORY"/>
    <property type="match status" value="1"/>
</dbReference>
<feature type="compositionally biased region" description="Low complexity" evidence="7">
    <location>
        <begin position="106"/>
        <end position="125"/>
    </location>
</feature>
<dbReference type="FunFam" id="3.40.50.2300:FF:000158">
    <property type="entry name" value="Sensor histidine kinase/response regulator"/>
    <property type="match status" value="1"/>
</dbReference>
<keyword evidence="4" id="KW-0808">Transferase</keyword>
<keyword evidence="5 11" id="KW-0418">Kinase</keyword>
<dbReference type="GO" id="GO:0000155">
    <property type="term" value="F:phosphorelay sensor kinase activity"/>
    <property type="evidence" value="ECO:0007669"/>
    <property type="project" value="InterPro"/>
</dbReference>
<dbReference type="CDD" id="cd00082">
    <property type="entry name" value="HisKA"/>
    <property type="match status" value="1"/>
</dbReference>
<dbReference type="EMBL" id="JAJTJA010000008">
    <property type="protein sequence ID" value="KAH8695519.1"/>
    <property type="molecule type" value="Genomic_DNA"/>
</dbReference>
<proteinExistence type="predicted"/>
<dbReference type="InterPro" id="IPR036097">
    <property type="entry name" value="HisK_dim/P_sf"/>
</dbReference>
<feature type="compositionally biased region" description="Low complexity" evidence="7">
    <location>
        <begin position="143"/>
        <end position="155"/>
    </location>
</feature>